<feature type="compositionally biased region" description="Basic residues" evidence="2">
    <location>
        <begin position="58"/>
        <end position="69"/>
    </location>
</feature>
<dbReference type="PhylomeDB" id="A0A0G4G341"/>
<feature type="compositionally biased region" description="Low complexity" evidence="2">
    <location>
        <begin position="43"/>
        <end position="52"/>
    </location>
</feature>
<protein>
    <submittedName>
        <fullName evidence="3">Uncharacterized protein</fullName>
    </submittedName>
</protein>
<feature type="compositionally biased region" description="Acidic residues" evidence="2">
    <location>
        <begin position="30"/>
        <end position="40"/>
    </location>
</feature>
<name>A0A0G4G341_VITBC</name>
<evidence type="ECO:0000256" key="2">
    <source>
        <dbReference type="SAM" id="MobiDB-lite"/>
    </source>
</evidence>
<dbReference type="EMBL" id="CDMY01000554">
    <property type="protein sequence ID" value="CEM22664.1"/>
    <property type="molecule type" value="Genomic_DNA"/>
</dbReference>
<dbReference type="InParanoid" id="A0A0G4G341"/>
<keyword evidence="1" id="KW-0175">Coiled coil</keyword>
<evidence type="ECO:0000313" key="4">
    <source>
        <dbReference type="Proteomes" id="UP000041254"/>
    </source>
</evidence>
<evidence type="ECO:0000256" key="1">
    <source>
        <dbReference type="SAM" id="Coils"/>
    </source>
</evidence>
<dbReference type="AlphaFoldDB" id="A0A0G4G341"/>
<organism evidence="3 4">
    <name type="scientific">Vitrella brassicaformis (strain CCMP3155)</name>
    <dbReference type="NCBI Taxonomy" id="1169540"/>
    <lineage>
        <taxon>Eukaryota</taxon>
        <taxon>Sar</taxon>
        <taxon>Alveolata</taxon>
        <taxon>Colpodellida</taxon>
        <taxon>Vitrellaceae</taxon>
        <taxon>Vitrella</taxon>
    </lineage>
</organism>
<dbReference type="Proteomes" id="UP000041254">
    <property type="component" value="Unassembled WGS sequence"/>
</dbReference>
<feature type="compositionally biased region" description="Basic residues" evidence="2">
    <location>
        <begin position="77"/>
        <end position="86"/>
    </location>
</feature>
<keyword evidence="4" id="KW-1185">Reference proteome</keyword>
<feature type="coiled-coil region" evidence="1">
    <location>
        <begin position="117"/>
        <end position="147"/>
    </location>
</feature>
<accession>A0A0G4G341</accession>
<feature type="region of interest" description="Disordered" evidence="2">
    <location>
        <begin position="1"/>
        <end position="95"/>
    </location>
</feature>
<gene>
    <name evidence="3" type="ORF">Vbra_21920</name>
</gene>
<dbReference type="VEuPathDB" id="CryptoDB:Vbra_21920"/>
<proteinExistence type="predicted"/>
<evidence type="ECO:0000313" key="3">
    <source>
        <dbReference type="EMBL" id="CEM22664.1"/>
    </source>
</evidence>
<reference evidence="3 4" key="1">
    <citation type="submission" date="2014-11" db="EMBL/GenBank/DDBJ databases">
        <authorList>
            <person name="Zhu J."/>
            <person name="Qi W."/>
            <person name="Song R."/>
        </authorList>
    </citation>
    <scope>NUCLEOTIDE SEQUENCE [LARGE SCALE GENOMIC DNA]</scope>
</reference>
<sequence length="805" mass="88411">MDGPAQPERLTARQAALAVGKKRKPIAAGPEDEDDHDDDGDRMSISSSSGSDWEADRRGKKSGRHAKKTKINDGQAKGKKASKATKGRSDATMAETDDVAMQWEGKVLDELSPADVLSALGGMVEKLQAQIQRIEEAKAKAERVFELRMDLPQPESPAQNTRMEEVDRQFRVLASMAVRDADMEMTHTDTTAMPQVEQLVKKLELLQDKIDKVHQDDGEVGLCLRGLPEALWTTAGEHLGLGGFLGLTSFMQSLSSVSTYFRALSLHSHMHPIVELHKSPPEDIATKLIGGLLSHCKILRVNHRPTPTLVRMLEGLAATLESIDLQGRATGNQAGGIRYRRGRPQRVPLKLERNNVRVVFPCLREASVRGGWNNLPSDRNYALPVLKSMSVGDTGEYGPRAWLDAAVADPSCSREVGLDAIADFLDMKSAESLVSLTGRVAFRRTHVPQGGYYYQYYSEEPIYGNAGNFANRTGRQLRKIEMAIGAAPYSADFIQKLHDFRTACVGAGASESYYSRFINHTKQGLGVHLPFVGPRSTLTECRSTLHAICGEAVDVTLNSHSHVTVADLVMGEAEDDPDVGQLMCPKAKHMTIQPSTQDQSLPLPDYLVTDPSSLFPSVECVVVKQEHKGSQFYDGGVDRVLGALGGSLRKVRVELSVPGSQNTTLRFVPEAMTFVAPQGRDLSLSVRWQLDSNPAQTPSVDWSLWGEGEGEEEGREAMGRVRSVDLEMRTSLHTAESKAMYRSLVACVSEAFAAFPRLECVVVSESFARFPLLPHIRQAAKKRVRVSVGRGERGESVEMRPYDAE</sequence>